<feature type="transmembrane region" description="Helical" evidence="1">
    <location>
        <begin position="21"/>
        <end position="39"/>
    </location>
</feature>
<evidence type="ECO:0000313" key="2">
    <source>
        <dbReference type="Ensembl" id="ENSCINP00000033457.1"/>
    </source>
</evidence>
<evidence type="ECO:0000313" key="3">
    <source>
        <dbReference type="Proteomes" id="UP000008144"/>
    </source>
</evidence>
<reference evidence="2" key="2">
    <citation type="submission" date="2025-08" db="UniProtKB">
        <authorList>
            <consortium name="Ensembl"/>
        </authorList>
    </citation>
    <scope>IDENTIFICATION</scope>
</reference>
<feature type="transmembrane region" description="Helical" evidence="1">
    <location>
        <begin position="45"/>
        <end position="66"/>
    </location>
</feature>
<name>H2XUX3_CIOIN</name>
<proteinExistence type="predicted"/>
<dbReference type="HOGENOM" id="CLU_2054900_0_0_1"/>
<reference evidence="2" key="3">
    <citation type="submission" date="2025-09" db="UniProtKB">
        <authorList>
            <consortium name="Ensembl"/>
        </authorList>
    </citation>
    <scope>IDENTIFICATION</scope>
</reference>
<dbReference type="InParanoid" id="H2XUX3"/>
<sequence>IHTKLLKKYPPNKLSHVGLKYSLVFTVIIIFIEIHFVKLSSYFKIGIGISSFRLVSKLILTTVFIFSGRNTKILRLNCFITALWARNWFIFLISETFTSNVVLTEADFTLHARVLAMSVT</sequence>
<organism evidence="2 3">
    <name type="scientific">Ciona intestinalis</name>
    <name type="common">Transparent sea squirt</name>
    <name type="synonym">Ascidia intestinalis</name>
    <dbReference type="NCBI Taxonomy" id="7719"/>
    <lineage>
        <taxon>Eukaryota</taxon>
        <taxon>Metazoa</taxon>
        <taxon>Chordata</taxon>
        <taxon>Tunicata</taxon>
        <taxon>Ascidiacea</taxon>
        <taxon>Phlebobranchia</taxon>
        <taxon>Cionidae</taxon>
        <taxon>Ciona</taxon>
    </lineage>
</organism>
<protein>
    <submittedName>
        <fullName evidence="2">Uncharacterized protein</fullName>
    </submittedName>
</protein>
<evidence type="ECO:0000256" key="1">
    <source>
        <dbReference type="SAM" id="Phobius"/>
    </source>
</evidence>
<keyword evidence="3" id="KW-1185">Reference proteome</keyword>
<dbReference type="Proteomes" id="UP000008144">
    <property type="component" value="Unassembled WGS sequence"/>
</dbReference>
<keyword evidence="1" id="KW-0472">Membrane</keyword>
<dbReference type="AlphaFoldDB" id="H2XUX3"/>
<keyword evidence="1" id="KW-1133">Transmembrane helix</keyword>
<keyword evidence="1" id="KW-0812">Transmembrane</keyword>
<accession>H2XUX3</accession>
<dbReference type="Ensembl" id="ENSCINT00000035219.1">
    <property type="protein sequence ID" value="ENSCINP00000033457.1"/>
    <property type="gene ID" value="ENSCING00000022555.1"/>
</dbReference>
<reference evidence="3" key="1">
    <citation type="journal article" date="2002" name="Science">
        <title>The draft genome of Ciona intestinalis: insights into chordate and vertebrate origins.</title>
        <authorList>
            <person name="Dehal P."/>
            <person name="Satou Y."/>
            <person name="Campbell R.K."/>
            <person name="Chapman J."/>
            <person name="Degnan B."/>
            <person name="De Tomaso A."/>
            <person name="Davidson B."/>
            <person name="Di Gregorio A."/>
            <person name="Gelpke M."/>
            <person name="Goodstein D.M."/>
            <person name="Harafuji N."/>
            <person name="Hastings K.E."/>
            <person name="Ho I."/>
            <person name="Hotta K."/>
            <person name="Huang W."/>
            <person name="Kawashima T."/>
            <person name="Lemaire P."/>
            <person name="Martinez D."/>
            <person name="Meinertzhagen I.A."/>
            <person name="Necula S."/>
            <person name="Nonaka M."/>
            <person name="Putnam N."/>
            <person name="Rash S."/>
            <person name="Saiga H."/>
            <person name="Satake M."/>
            <person name="Terry A."/>
            <person name="Yamada L."/>
            <person name="Wang H.G."/>
            <person name="Awazu S."/>
            <person name="Azumi K."/>
            <person name="Boore J."/>
            <person name="Branno M."/>
            <person name="Chin-Bow S."/>
            <person name="DeSantis R."/>
            <person name="Doyle S."/>
            <person name="Francino P."/>
            <person name="Keys D.N."/>
            <person name="Haga S."/>
            <person name="Hayashi H."/>
            <person name="Hino K."/>
            <person name="Imai K.S."/>
            <person name="Inaba K."/>
            <person name="Kano S."/>
            <person name="Kobayashi K."/>
            <person name="Kobayashi M."/>
            <person name="Lee B.I."/>
            <person name="Makabe K.W."/>
            <person name="Manohar C."/>
            <person name="Matassi G."/>
            <person name="Medina M."/>
            <person name="Mochizuki Y."/>
            <person name="Mount S."/>
            <person name="Morishita T."/>
            <person name="Miura S."/>
            <person name="Nakayama A."/>
            <person name="Nishizaka S."/>
            <person name="Nomoto H."/>
            <person name="Ohta F."/>
            <person name="Oishi K."/>
            <person name="Rigoutsos I."/>
            <person name="Sano M."/>
            <person name="Sasaki A."/>
            <person name="Sasakura Y."/>
            <person name="Shoguchi E."/>
            <person name="Shin-i T."/>
            <person name="Spagnuolo A."/>
            <person name="Stainier D."/>
            <person name="Suzuki M.M."/>
            <person name="Tassy O."/>
            <person name="Takatori N."/>
            <person name="Tokuoka M."/>
            <person name="Yagi K."/>
            <person name="Yoshizaki F."/>
            <person name="Wada S."/>
            <person name="Zhang C."/>
            <person name="Hyatt P.D."/>
            <person name="Larimer F."/>
            <person name="Detter C."/>
            <person name="Doggett N."/>
            <person name="Glavina T."/>
            <person name="Hawkins T."/>
            <person name="Richardson P."/>
            <person name="Lucas S."/>
            <person name="Kohara Y."/>
            <person name="Levine M."/>
            <person name="Satoh N."/>
            <person name="Rokhsar D.S."/>
        </authorList>
    </citation>
    <scope>NUCLEOTIDE SEQUENCE [LARGE SCALE GENOMIC DNA]</scope>
</reference>